<dbReference type="EMBL" id="BRXU01000023">
    <property type="protein sequence ID" value="GLC58528.1"/>
    <property type="molecule type" value="Genomic_DNA"/>
</dbReference>
<keyword evidence="4" id="KW-1185">Reference proteome</keyword>
<evidence type="ECO:0000256" key="2">
    <source>
        <dbReference type="SAM" id="MobiDB-lite"/>
    </source>
</evidence>
<reference evidence="3 4" key="1">
    <citation type="journal article" date="2023" name="Commun. Biol.">
        <title>Reorganization of the ancestral sex-determining regions during the evolution of trioecy in Pleodorina starrii.</title>
        <authorList>
            <person name="Takahashi K."/>
            <person name="Suzuki S."/>
            <person name="Kawai-Toyooka H."/>
            <person name="Yamamoto K."/>
            <person name="Hamaji T."/>
            <person name="Ootsuki R."/>
            <person name="Yamaguchi H."/>
            <person name="Kawachi M."/>
            <person name="Higashiyama T."/>
            <person name="Nozaki H."/>
        </authorList>
    </citation>
    <scope>NUCLEOTIDE SEQUENCE [LARGE SCALE GENOMIC DNA]</scope>
    <source>
        <strain evidence="3 4">NIES-4479</strain>
    </source>
</reference>
<comment type="similarity">
    <text evidence="1">Belongs to the BolA/IbaG family.</text>
</comment>
<dbReference type="SUPFAM" id="SSF82657">
    <property type="entry name" value="BolA-like"/>
    <property type="match status" value="1"/>
</dbReference>
<dbReference type="PANTHER" id="PTHR46230:SF4">
    <property type="entry name" value="PROTEIN BOLA4, CHLOROPLASTIC_MITOCHONDRIAL"/>
    <property type="match status" value="1"/>
</dbReference>
<feature type="region of interest" description="Disordered" evidence="2">
    <location>
        <begin position="58"/>
        <end position="80"/>
    </location>
</feature>
<dbReference type="Pfam" id="PF01722">
    <property type="entry name" value="BolA"/>
    <property type="match status" value="1"/>
</dbReference>
<accession>A0A9W6F6V9</accession>
<evidence type="ECO:0000313" key="4">
    <source>
        <dbReference type="Proteomes" id="UP001165080"/>
    </source>
</evidence>
<evidence type="ECO:0000256" key="1">
    <source>
        <dbReference type="RuleBase" id="RU003860"/>
    </source>
</evidence>
<evidence type="ECO:0000313" key="3">
    <source>
        <dbReference type="EMBL" id="GLC58528.1"/>
    </source>
</evidence>
<dbReference type="InterPro" id="IPR036065">
    <property type="entry name" value="BolA-like_sf"/>
</dbReference>
<dbReference type="Gene3D" id="3.10.20.90">
    <property type="entry name" value="Phosphatidylinositol 3-kinase Catalytic Subunit, Chain A, domain 1"/>
    <property type="match status" value="1"/>
</dbReference>
<proteinExistence type="inferred from homology"/>
<protein>
    <recommendedName>
        <fullName evidence="5">BolA-like protein</fullName>
    </recommendedName>
</protein>
<gene>
    <name evidence="3" type="primary">PLEST005298</name>
    <name evidence="3" type="ORF">PLESTB_001370900</name>
</gene>
<dbReference type="Proteomes" id="UP001165080">
    <property type="component" value="Unassembled WGS sequence"/>
</dbReference>
<dbReference type="OrthoDB" id="4983at2759"/>
<evidence type="ECO:0008006" key="5">
    <source>
        <dbReference type="Google" id="ProtNLM"/>
    </source>
</evidence>
<feature type="compositionally biased region" description="Low complexity" evidence="2">
    <location>
        <begin position="59"/>
        <end position="78"/>
    </location>
</feature>
<comment type="caution">
    <text evidence="3">The sequence shown here is derived from an EMBL/GenBank/DDBJ whole genome shotgun (WGS) entry which is preliminary data.</text>
</comment>
<organism evidence="3 4">
    <name type="scientific">Pleodorina starrii</name>
    <dbReference type="NCBI Taxonomy" id="330485"/>
    <lineage>
        <taxon>Eukaryota</taxon>
        <taxon>Viridiplantae</taxon>
        <taxon>Chlorophyta</taxon>
        <taxon>core chlorophytes</taxon>
        <taxon>Chlorophyceae</taxon>
        <taxon>CS clade</taxon>
        <taxon>Chlamydomonadales</taxon>
        <taxon>Volvocaceae</taxon>
        <taxon>Pleodorina</taxon>
    </lineage>
</organism>
<dbReference type="InterPro" id="IPR002634">
    <property type="entry name" value="BolA"/>
</dbReference>
<name>A0A9W6F6V9_9CHLO</name>
<dbReference type="AlphaFoldDB" id="A0A9W6F6V9"/>
<dbReference type="PANTHER" id="PTHR46230">
    <property type="match status" value="1"/>
</dbReference>
<sequence length="166" mass="17806">MASLLPSRSFATGVHRRPKMQEQTCTVSKAACGLTFRRAALAGGIQPAIREQRSLASLSPRSIPVSGPGSSSVASSSGGVEGQMTAELMNSMRMKICEALETDTCTVTDVYGDGRHVSINVVSALFADKNSMQRQRMVYKAIWLELQEAVHAVDSMTTKTPQEAAQ</sequence>
<dbReference type="GO" id="GO:0016226">
    <property type="term" value="P:iron-sulfur cluster assembly"/>
    <property type="evidence" value="ECO:0007669"/>
    <property type="project" value="TreeGrafter"/>
</dbReference>